<evidence type="ECO:0000256" key="2">
    <source>
        <dbReference type="ARBA" id="ARBA00022723"/>
    </source>
</evidence>
<dbReference type="AlphaFoldDB" id="A0A1H1UTJ7"/>
<gene>
    <name evidence="6" type="ORF">SAMN05444158_3083</name>
</gene>
<dbReference type="GO" id="GO:0016705">
    <property type="term" value="F:oxidoreductase activity, acting on paired donors, with incorporation or reduction of molecular oxygen"/>
    <property type="evidence" value="ECO:0007669"/>
    <property type="project" value="InterPro"/>
</dbReference>
<evidence type="ECO:0000256" key="5">
    <source>
        <dbReference type="ARBA" id="ARBA00023033"/>
    </source>
</evidence>
<dbReference type="GO" id="GO:0004497">
    <property type="term" value="F:monooxygenase activity"/>
    <property type="evidence" value="ECO:0007669"/>
    <property type="project" value="UniProtKB-KW"/>
</dbReference>
<evidence type="ECO:0000313" key="6">
    <source>
        <dbReference type="EMBL" id="SDS75416.1"/>
    </source>
</evidence>
<dbReference type="SUPFAM" id="SSF48264">
    <property type="entry name" value="Cytochrome P450"/>
    <property type="match status" value="1"/>
</dbReference>
<protein>
    <recommendedName>
        <fullName evidence="8">Cytochrome P450</fullName>
    </recommendedName>
</protein>
<comment type="cofactor">
    <cofactor evidence="1">
        <name>heme</name>
        <dbReference type="ChEBI" id="CHEBI:30413"/>
    </cofactor>
</comment>
<evidence type="ECO:0000256" key="1">
    <source>
        <dbReference type="ARBA" id="ARBA00001971"/>
    </source>
</evidence>
<sequence length="538" mass="60568">MERNIMNRRTVLKGSAATVGLLGSGASASMVAGVEQASADTPPSSLPDQIEAAFQRFREAIPANFDHEYVEKAVKPFFLTSFYEGERPMLPMIDVTFSKQNALPYDLWGLITRDWRPTPEDGVTVFLEGLEKRGPNNLRKRIYFAGVTPDLYKPAYSAKVVAFFDKLMDQKFANKPFMRHYLDYYFDLYWDLHLGVAPEAIPFEVRQIGEAFNTVLAYRNPLLPITYDNYMIVRERLDFLKSWIDDRLVDIESGKTKNPEKTIAWYWLKNAGDGRYFAKKDVVFECFHNFVALSQWGNSIFGIMSRLSEDGGDQAVRASFQKTMSGNFDNASGAPFSPLELFVMELFRVISPNGGSISAIQDARTSAYGASPQRKFGFPMERHSYISTPHTSTSLDPVHWKDPNAFDPSRYLGVPTSAQITEDKCQQIGLARCPFEITNFEVKDGRKANITNSGFGTVFGVVDGKSLPVCDYAGFAPFGFGYRRCPGEQLTIQVFEDFLRKVWRDKIVFRKLDLANAGQVPIGPTAVIEDDLGFTRSA</sequence>
<evidence type="ECO:0008006" key="8">
    <source>
        <dbReference type="Google" id="ProtNLM"/>
    </source>
</evidence>
<dbReference type="GO" id="GO:0005506">
    <property type="term" value="F:iron ion binding"/>
    <property type="evidence" value="ECO:0007669"/>
    <property type="project" value="InterPro"/>
</dbReference>
<dbReference type="InterPro" id="IPR017972">
    <property type="entry name" value="Cyt_P450_CS"/>
</dbReference>
<organism evidence="6 7">
    <name type="scientific">Bradyrhizobium canariense</name>
    <dbReference type="NCBI Taxonomy" id="255045"/>
    <lineage>
        <taxon>Bacteria</taxon>
        <taxon>Pseudomonadati</taxon>
        <taxon>Pseudomonadota</taxon>
        <taxon>Alphaproteobacteria</taxon>
        <taxon>Hyphomicrobiales</taxon>
        <taxon>Nitrobacteraceae</taxon>
        <taxon>Bradyrhizobium</taxon>
    </lineage>
</organism>
<keyword evidence="4" id="KW-0408">Iron</keyword>
<dbReference type="Proteomes" id="UP000243904">
    <property type="component" value="Chromosome I"/>
</dbReference>
<dbReference type="Gene3D" id="1.10.630.10">
    <property type="entry name" value="Cytochrome P450"/>
    <property type="match status" value="1"/>
</dbReference>
<dbReference type="PROSITE" id="PS00086">
    <property type="entry name" value="CYTOCHROME_P450"/>
    <property type="match status" value="1"/>
</dbReference>
<name>A0A1H1UTJ7_9BRAD</name>
<evidence type="ECO:0000313" key="7">
    <source>
        <dbReference type="Proteomes" id="UP000243904"/>
    </source>
</evidence>
<keyword evidence="7" id="KW-1185">Reference proteome</keyword>
<keyword evidence="5" id="KW-0503">Monooxygenase</keyword>
<keyword evidence="2" id="KW-0479">Metal-binding</keyword>
<dbReference type="InterPro" id="IPR006311">
    <property type="entry name" value="TAT_signal"/>
</dbReference>
<dbReference type="PANTHER" id="PTHR24303:SF31">
    <property type="entry name" value="CYTOCHROME P450 307A1-RELATED"/>
    <property type="match status" value="1"/>
</dbReference>
<reference evidence="7" key="1">
    <citation type="submission" date="2016-10" db="EMBL/GenBank/DDBJ databases">
        <authorList>
            <person name="Varghese N."/>
            <person name="Submissions S."/>
        </authorList>
    </citation>
    <scope>NUCLEOTIDE SEQUENCE [LARGE SCALE GENOMIC DNA]</scope>
    <source>
        <strain evidence="7">GAS369</strain>
    </source>
</reference>
<dbReference type="InterPro" id="IPR036396">
    <property type="entry name" value="Cyt_P450_sf"/>
</dbReference>
<dbReference type="PANTHER" id="PTHR24303">
    <property type="entry name" value="HEME-BINDING MONOOXYGENASE FAMILY"/>
    <property type="match status" value="1"/>
</dbReference>
<proteinExistence type="predicted"/>
<accession>A0A1H1UTJ7</accession>
<evidence type="ECO:0000256" key="4">
    <source>
        <dbReference type="ARBA" id="ARBA00023004"/>
    </source>
</evidence>
<evidence type="ECO:0000256" key="3">
    <source>
        <dbReference type="ARBA" id="ARBA00023002"/>
    </source>
</evidence>
<dbReference type="GO" id="GO:0020037">
    <property type="term" value="F:heme binding"/>
    <property type="evidence" value="ECO:0007669"/>
    <property type="project" value="InterPro"/>
</dbReference>
<dbReference type="EMBL" id="LT629750">
    <property type="protein sequence ID" value="SDS75416.1"/>
    <property type="molecule type" value="Genomic_DNA"/>
</dbReference>
<dbReference type="PROSITE" id="PS51318">
    <property type="entry name" value="TAT"/>
    <property type="match status" value="1"/>
</dbReference>
<keyword evidence="3" id="KW-0560">Oxidoreductase</keyword>